<evidence type="ECO:0000313" key="1">
    <source>
        <dbReference type="EMBL" id="NMR75542.1"/>
    </source>
</evidence>
<reference evidence="1 2" key="1">
    <citation type="submission" date="2020-04" db="EMBL/GenBank/DDBJ databases">
        <title>Whole-genome sequencing of Vibrio spp. from China reveals different genetic environments of blaCTX-M-14 among diverse lineages.</title>
        <authorList>
            <person name="Zheng Z."/>
            <person name="Ye L."/>
            <person name="Chen S."/>
        </authorList>
    </citation>
    <scope>NUCLEOTIDE SEQUENCE [LARGE SCALE GENOMIC DNA]</scope>
    <source>
        <strain evidence="1 2">Vb1636</strain>
    </source>
</reference>
<dbReference type="OrthoDB" id="9867992at2"/>
<gene>
    <name evidence="1" type="ORF">HKB35_18160</name>
</gene>
<comment type="caution">
    <text evidence="1">The sequence shown here is derived from an EMBL/GenBank/DDBJ whole genome shotgun (WGS) entry which is preliminary data.</text>
</comment>
<dbReference type="AlphaFoldDB" id="A0A0P7EHA4"/>
<proteinExistence type="predicted"/>
<protein>
    <submittedName>
        <fullName evidence="1">Uncharacterized protein</fullName>
    </submittedName>
</protein>
<evidence type="ECO:0000313" key="2">
    <source>
        <dbReference type="Proteomes" id="UP000565155"/>
    </source>
</evidence>
<organism evidence="1 2">
    <name type="scientific">Vibrio alginolyticus</name>
    <dbReference type="NCBI Taxonomy" id="663"/>
    <lineage>
        <taxon>Bacteria</taxon>
        <taxon>Pseudomonadati</taxon>
        <taxon>Pseudomonadota</taxon>
        <taxon>Gammaproteobacteria</taxon>
        <taxon>Vibrionales</taxon>
        <taxon>Vibrionaceae</taxon>
        <taxon>Vibrio</taxon>
    </lineage>
</organism>
<name>A0A0P7EHA4_VIBAL</name>
<dbReference type="EMBL" id="JABCMA010000025">
    <property type="protein sequence ID" value="NMR75542.1"/>
    <property type="molecule type" value="Genomic_DNA"/>
</dbReference>
<accession>A0A0P7EHA4</accession>
<dbReference type="RefSeq" id="WP_017634088.1">
    <property type="nucleotide sequence ID" value="NZ_CP082321.1"/>
</dbReference>
<sequence>MINKKNTEIKDLKAIDIETLNQLLANKQTADARLKRALKHRATFSEQIDGKEDSGLFNDRIVAVVKRGNPTTRLLEYIEAAKSANKELLERAPQYFNSSSNSFKETTVIENVRRVNITINKAASSQKVTGARLAKRLEAYLRDLDRKLSYDLPEDEKEQLTNNKNTALNELKYFKDNADVEFRKRGQEHNDIVAIIHTYDGNNGGISRVAKKVHVNAGGLVLIRHRSCKDHDVLITNNTTEGRSIFDEANAFKSVLYPNANMYIESEVDAIREARKELRSKNESKARSQFDGLVN</sequence>
<dbReference type="Proteomes" id="UP000565155">
    <property type="component" value="Unassembled WGS sequence"/>
</dbReference>